<organism evidence="1 2">
    <name type="scientific">Candidatus Erwinia dacicola</name>
    <dbReference type="NCBI Taxonomy" id="252393"/>
    <lineage>
        <taxon>Bacteria</taxon>
        <taxon>Pseudomonadati</taxon>
        <taxon>Pseudomonadota</taxon>
        <taxon>Gammaproteobacteria</taxon>
        <taxon>Enterobacterales</taxon>
        <taxon>Erwiniaceae</taxon>
        <taxon>Erwinia</taxon>
    </lineage>
</organism>
<accession>A0A328TUI4</accession>
<evidence type="ECO:0000313" key="1">
    <source>
        <dbReference type="EMBL" id="RAP72455.1"/>
    </source>
</evidence>
<dbReference type="Proteomes" id="UP000244334">
    <property type="component" value="Unassembled WGS sequence"/>
</dbReference>
<dbReference type="AlphaFoldDB" id="A0A328TUI4"/>
<reference evidence="1" key="1">
    <citation type="submission" date="2018-04" db="EMBL/GenBank/DDBJ databases">
        <title>Genomes of the Obligate Erwinia dacicola and Facultative Enterobacter sp. OLF Endosymbionts of the Olive Fruit fly, Bactrocera oleae.</title>
        <authorList>
            <person name="Estes A.M."/>
            <person name="Hearn D.J."/>
            <person name="Agarwal S."/>
            <person name="Pierson E.A."/>
            <person name="Dunning-Hotopp J.C."/>
        </authorList>
    </citation>
    <scope>NUCLEOTIDE SEQUENCE [LARGE SCALE GENOMIC DNA]</scope>
    <source>
        <strain evidence="1">Oroville</strain>
    </source>
</reference>
<keyword evidence="2" id="KW-1185">Reference proteome</keyword>
<gene>
    <name evidence="1" type="ORF">ACZ87_00724</name>
</gene>
<protein>
    <submittedName>
        <fullName evidence="1">Uncharacterized protein</fullName>
    </submittedName>
</protein>
<proteinExistence type="predicted"/>
<sequence>MNLAKRSGVIGTVSLFTASAQEAERTAVREHFAHCRGTKSPAR</sequence>
<comment type="caution">
    <text evidence="1">The sequence shown here is derived from an EMBL/GenBank/DDBJ whole genome shotgun (WGS) entry which is preliminary data.</text>
</comment>
<evidence type="ECO:0000313" key="2">
    <source>
        <dbReference type="Proteomes" id="UP000244334"/>
    </source>
</evidence>
<dbReference type="EMBL" id="LJAM02000034">
    <property type="protein sequence ID" value="RAP72455.1"/>
    <property type="molecule type" value="Genomic_DNA"/>
</dbReference>
<name>A0A328TUI4_9GAMM</name>